<organism evidence="2 3">
    <name type="scientific">Pelomonas lactea</name>
    <dbReference type="NCBI Taxonomy" id="3299030"/>
    <lineage>
        <taxon>Bacteria</taxon>
        <taxon>Pseudomonadati</taxon>
        <taxon>Pseudomonadota</taxon>
        <taxon>Betaproteobacteria</taxon>
        <taxon>Burkholderiales</taxon>
        <taxon>Sphaerotilaceae</taxon>
        <taxon>Roseateles</taxon>
    </lineage>
</organism>
<dbReference type="Proteomes" id="UP001606302">
    <property type="component" value="Unassembled WGS sequence"/>
</dbReference>
<name>A0ABW7GK57_9BURK</name>
<keyword evidence="1" id="KW-0812">Transmembrane</keyword>
<keyword evidence="1" id="KW-0472">Membrane</keyword>
<proteinExistence type="predicted"/>
<keyword evidence="1" id="KW-1133">Transmembrane helix</keyword>
<evidence type="ECO:0000313" key="2">
    <source>
        <dbReference type="EMBL" id="MFG6462301.1"/>
    </source>
</evidence>
<sequence length="72" mass="8456">MADLLKVGSFVGLFCFYVALFCVSAYCGFRVLLRLIDFAALIAFVRTAEAQGAKVWRWPQWAIRYSHWRHRR</sequence>
<evidence type="ECO:0000256" key="1">
    <source>
        <dbReference type="SAM" id="Phobius"/>
    </source>
</evidence>
<protein>
    <submittedName>
        <fullName evidence="2">Uncharacterized protein</fullName>
    </submittedName>
</protein>
<reference evidence="2 3" key="1">
    <citation type="submission" date="2024-08" db="EMBL/GenBank/DDBJ databases">
        <authorList>
            <person name="Lu H."/>
        </authorList>
    </citation>
    <scope>NUCLEOTIDE SEQUENCE [LARGE SCALE GENOMIC DNA]</scope>
    <source>
        <strain evidence="2 3">DXS20W</strain>
    </source>
</reference>
<dbReference type="EMBL" id="JBIGHX010000003">
    <property type="protein sequence ID" value="MFG6462301.1"/>
    <property type="molecule type" value="Genomic_DNA"/>
</dbReference>
<comment type="caution">
    <text evidence="2">The sequence shown here is derived from an EMBL/GenBank/DDBJ whole genome shotgun (WGS) entry which is preliminary data.</text>
</comment>
<gene>
    <name evidence="2" type="ORF">ACG04Q_12035</name>
</gene>
<evidence type="ECO:0000313" key="3">
    <source>
        <dbReference type="Proteomes" id="UP001606302"/>
    </source>
</evidence>
<accession>A0ABW7GK57</accession>
<feature type="transmembrane region" description="Helical" evidence="1">
    <location>
        <begin position="6"/>
        <end position="29"/>
    </location>
</feature>
<keyword evidence="3" id="KW-1185">Reference proteome</keyword>